<keyword evidence="2" id="KW-0472">Membrane</keyword>
<feature type="compositionally biased region" description="Basic and acidic residues" evidence="1">
    <location>
        <begin position="392"/>
        <end position="402"/>
    </location>
</feature>
<dbReference type="Pfam" id="PF03713">
    <property type="entry name" value="DUF305"/>
    <property type="match status" value="1"/>
</dbReference>
<feature type="transmembrane region" description="Helical" evidence="2">
    <location>
        <begin position="116"/>
        <end position="140"/>
    </location>
</feature>
<feature type="region of interest" description="Disordered" evidence="1">
    <location>
        <begin position="383"/>
        <end position="402"/>
    </location>
</feature>
<protein>
    <submittedName>
        <fullName evidence="4">Uncharacterized protein (DUF305 family)</fullName>
    </submittedName>
</protein>
<dbReference type="PANTHER" id="PTHR36933:SF1">
    <property type="entry name" value="SLL0788 PROTEIN"/>
    <property type="match status" value="1"/>
</dbReference>
<evidence type="ECO:0000259" key="3">
    <source>
        <dbReference type="Pfam" id="PF03713"/>
    </source>
</evidence>
<dbReference type="Proteomes" id="UP000256343">
    <property type="component" value="Unassembled WGS sequence"/>
</dbReference>
<dbReference type="EMBL" id="UFQQ01000011">
    <property type="protein sequence ID" value="SSW91321.1"/>
    <property type="molecule type" value="Genomic_DNA"/>
</dbReference>
<evidence type="ECO:0000313" key="5">
    <source>
        <dbReference type="EMBL" id="SSW91321.1"/>
    </source>
</evidence>
<accession>A0A336JZ69</accession>
<sequence length="402" mass="43838">MTRTLRIGPSSASDGGPAGAARHRHVWIAAALLGVISSSYSTLLSQFAASLLGRDAAVDWMSVAAIPTRDWALTAEPSTAAIAAGIAFHQWADFSWAVFFFGLLSRWTAGLSPMRLALIAPLWAVGTSALEWAVLVPLFPFFQPIFTLQQPYWIGFLVHLSSSLIYPLFPWLYRSLSRVERRFTLGWTAAMAALLMLVGLGAAGAAVDRVWPWRGESIVTDQTFMRHMHTHHQQGIELASLAIERARDPHLRALAGLMVASQASESSYLERWWRSWFDEPMQLCSAEERAAMPGLLSDAEVAELRSTPPATFDADFVAAMTKHHKGAVAMADQQLGASGDLRLTIMAHAIRHEQQGEIALMHGVDGTAAVRLAIAAMFADNVNRPGQPRAASRSDETTRGAE</sequence>
<name>A0A336JZ69_9BRAD</name>
<gene>
    <name evidence="4" type="ORF">BJ125_11182</name>
    <name evidence="5" type="ORF">SAMN05892882_11182</name>
</gene>
<dbReference type="AlphaFoldDB" id="A0A336JZ69"/>
<dbReference type="RefSeq" id="WP_244601273.1">
    <property type="nucleotide sequence ID" value="NZ_QRDT01000011.1"/>
</dbReference>
<keyword evidence="2" id="KW-0812">Transmembrane</keyword>
<feature type="transmembrane region" description="Helical" evidence="2">
    <location>
        <begin position="26"/>
        <end position="52"/>
    </location>
</feature>
<dbReference type="Gene3D" id="1.20.1260.10">
    <property type="match status" value="1"/>
</dbReference>
<evidence type="ECO:0000313" key="4">
    <source>
        <dbReference type="EMBL" id="RED33245.1"/>
    </source>
</evidence>
<feature type="transmembrane region" description="Helical" evidence="2">
    <location>
        <begin position="185"/>
        <end position="207"/>
    </location>
</feature>
<evidence type="ECO:0000256" key="1">
    <source>
        <dbReference type="SAM" id="MobiDB-lite"/>
    </source>
</evidence>
<dbReference type="EMBL" id="QRDT01000011">
    <property type="protein sequence ID" value="RED33245.1"/>
    <property type="molecule type" value="Genomic_DNA"/>
</dbReference>
<evidence type="ECO:0000256" key="2">
    <source>
        <dbReference type="SAM" id="Phobius"/>
    </source>
</evidence>
<feature type="domain" description="DUF305" evidence="3">
    <location>
        <begin position="221"/>
        <end position="362"/>
    </location>
</feature>
<dbReference type="PANTHER" id="PTHR36933">
    <property type="entry name" value="SLL0788 PROTEIN"/>
    <property type="match status" value="1"/>
</dbReference>
<dbReference type="Proteomes" id="UP000252631">
    <property type="component" value="Unassembled WGS sequence"/>
</dbReference>
<reference evidence="5 6" key="1">
    <citation type="submission" date="2017-08" db="EMBL/GenBank/DDBJ databases">
        <authorList>
            <person name="de Groot N.N."/>
        </authorList>
    </citation>
    <scope>NUCLEOTIDE SEQUENCE [LARGE SCALE GENOMIC DNA]</scope>
    <source>
        <strain evidence="5 6">JA575</strain>
    </source>
</reference>
<reference evidence="4 7" key="2">
    <citation type="submission" date="2018-07" db="EMBL/GenBank/DDBJ databases">
        <title>Genomic Encyclopedia of Archaeal and Bacterial Type Strains, Phase II (KMG-II): from individual species to whole genera.</title>
        <authorList>
            <person name="Goeker M."/>
        </authorList>
    </citation>
    <scope>NUCLEOTIDE SEQUENCE [LARGE SCALE GENOMIC DNA]</scope>
    <source>
        <strain evidence="4 7">JA575</strain>
    </source>
</reference>
<organism evidence="5 6">
    <name type="scientific">Rhodopseudomonas pentothenatexigens</name>
    <dbReference type="NCBI Taxonomy" id="999699"/>
    <lineage>
        <taxon>Bacteria</taxon>
        <taxon>Pseudomonadati</taxon>
        <taxon>Pseudomonadota</taxon>
        <taxon>Alphaproteobacteria</taxon>
        <taxon>Hyphomicrobiales</taxon>
        <taxon>Nitrobacteraceae</taxon>
        <taxon>Rhodopseudomonas</taxon>
    </lineage>
</organism>
<keyword evidence="2" id="KW-1133">Transmembrane helix</keyword>
<keyword evidence="7" id="KW-1185">Reference proteome</keyword>
<dbReference type="InterPro" id="IPR012347">
    <property type="entry name" value="Ferritin-like"/>
</dbReference>
<proteinExistence type="predicted"/>
<dbReference type="InterPro" id="IPR005183">
    <property type="entry name" value="DUF305_CopM-like"/>
</dbReference>
<feature type="transmembrane region" description="Helical" evidence="2">
    <location>
        <begin position="152"/>
        <end position="173"/>
    </location>
</feature>
<evidence type="ECO:0000313" key="6">
    <source>
        <dbReference type="Proteomes" id="UP000252631"/>
    </source>
</evidence>
<feature type="transmembrane region" description="Helical" evidence="2">
    <location>
        <begin position="80"/>
        <end position="104"/>
    </location>
</feature>
<evidence type="ECO:0000313" key="7">
    <source>
        <dbReference type="Proteomes" id="UP000256343"/>
    </source>
</evidence>